<keyword evidence="2 3" id="KW-1133">Transmembrane helix</keyword>
<feature type="transmembrane region" description="Helical" evidence="3">
    <location>
        <begin position="45"/>
        <end position="69"/>
    </location>
</feature>
<dbReference type="Proteomes" id="UP000640335">
    <property type="component" value="Unassembled WGS sequence"/>
</dbReference>
<dbReference type="PANTHER" id="PTHR37815">
    <property type="entry name" value="UPF0397 PROTEIN BC_2624-RELATED"/>
    <property type="match status" value="1"/>
</dbReference>
<accession>A0ABR8Q527</accession>
<evidence type="ECO:0000256" key="1">
    <source>
        <dbReference type="ARBA" id="ARBA00022692"/>
    </source>
</evidence>
<dbReference type="PANTHER" id="PTHR37815:SF3">
    <property type="entry name" value="UPF0397 PROTEIN SPR0429"/>
    <property type="match status" value="1"/>
</dbReference>
<reference evidence="4 5" key="1">
    <citation type="submission" date="2020-08" db="EMBL/GenBank/DDBJ databases">
        <title>A Genomic Blueprint of the Chicken Gut Microbiome.</title>
        <authorList>
            <person name="Gilroy R."/>
            <person name="Ravi A."/>
            <person name="Getino M."/>
            <person name="Pursley I."/>
            <person name="Horton D.L."/>
            <person name="Alikhan N.-F."/>
            <person name="Baker D."/>
            <person name="Gharbi K."/>
            <person name="Hall N."/>
            <person name="Watson M."/>
            <person name="Adriaenssens E.M."/>
            <person name="Foster-Nyarko E."/>
            <person name="Jarju S."/>
            <person name="Secka A."/>
            <person name="Antonio M."/>
            <person name="Oren A."/>
            <person name="Chaudhuri R."/>
            <person name="La Ragione R.M."/>
            <person name="Hildebrand F."/>
            <person name="Pallen M.J."/>
        </authorList>
    </citation>
    <scope>NUCLEOTIDE SEQUENCE [LARGE SCALE GENOMIC DNA]</scope>
    <source>
        <strain evidence="4 5">Sa3CUN1</strain>
    </source>
</reference>
<comment type="caution">
    <text evidence="4">The sequence shown here is derived from an EMBL/GenBank/DDBJ whole genome shotgun (WGS) entry which is preliminary data.</text>
</comment>
<keyword evidence="3" id="KW-0472">Membrane</keyword>
<keyword evidence="5" id="KW-1185">Reference proteome</keyword>
<sequence>MNTNNKIKNIVITAFFAGIICTAINFIPRIPTGFNGGYIHLGDTFIYLAAVLLPTPYAMLAAGIGAGLADTLAGGMLWVIPTIIIKPTMVLFFTSKSDKLLCKRNSIALVLAGFIGCFGYYLAGAIISWNFIAPLASLYLEIIQPIVNSIIFILVAYAFDKLKIKERIFEGIKQ</sequence>
<evidence type="ECO:0000313" key="5">
    <source>
        <dbReference type="Proteomes" id="UP000640335"/>
    </source>
</evidence>
<evidence type="ECO:0000256" key="2">
    <source>
        <dbReference type="ARBA" id="ARBA00022989"/>
    </source>
</evidence>
<feature type="transmembrane region" description="Helical" evidence="3">
    <location>
        <begin position="6"/>
        <end position="24"/>
    </location>
</feature>
<organism evidence="4 5">
    <name type="scientific">Clostridium gallinarum</name>
    <dbReference type="NCBI Taxonomy" id="2762246"/>
    <lineage>
        <taxon>Bacteria</taxon>
        <taxon>Bacillati</taxon>
        <taxon>Bacillota</taxon>
        <taxon>Clostridia</taxon>
        <taxon>Eubacteriales</taxon>
        <taxon>Clostridiaceae</taxon>
        <taxon>Clostridium</taxon>
    </lineage>
</organism>
<keyword evidence="1 3" id="KW-0812">Transmembrane</keyword>
<gene>
    <name evidence="4" type="ORF">H9660_10245</name>
</gene>
<dbReference type="EMBL" id="JACSQZ010000035">
    <property type="protein sequence ID" value="MBD7915527.1"/>
    <property type="molecule type" value="Genomic_DNA"/>
</dbReference>
<dbReference type="Gene3D" id="1.10.1760.20">
    <property type="match status" value="1"/>
</dbReference>
<feature type="transmembrane region" description="Helical" evidence="3">
    <location>
        <begin position="107"/>
        <end position="132"/>
    </location>
</feature>
<feature type="transmembrane region" description="Helical" evidence="3">
    <location>
        <begin position="138"/>
        <end position="159"/>
    </location>
</feature>
<dbReference type="InterPro" id="IPR023812">
    <property type="entry name" value="CHP04002"/>
</dbReference>
<dbReference type="InterPro" id="IPR009825">
    <property type="entry name" value="ECF_substrate-spec-like"/>
</dbReference>
<evidence type="ECO:0000256" key="3">
    <source>
        <dbReference type="SAM" id="Phobius"/>
    </source>
</evidence>
<feature type="transmembrane region" description="Helical" evidence="3">
    <location>
        <begin position="75"/>
        <end position="95"/>
    </location>
</feature>
<proteinExistence type="predicted"/>
<dbReference type="NCBIfam" id="TIGR04002">
    <property type="entry name" value="TIGR04002 family protein"/>
    <property type="match status" value="1"/>
</dbReference>
<dbReference type="RefSeq" id="WP_191750287.1">
    <property type="nucleotide sequence ID" value="NZ_JACSQZ010000035.1"/>
</dbReference>
<dbReference type="Pfam" id="PF07155">
    <property type="entry name" value="ECF-ribofla_trS"/>
    <property type="match status" value="1"/>
</dbReference>
<name>A0ABR8Q527_9CLOT</name>
<protein>
    <submittedName>
        <fullName evidence="4">TIGR04002 family protein</fullName>
    </submittedName>
</protein>
<evidence type="ECO:0000313" key="4">
    <source>
        <dbReference type="EMBL" id="MBD7915527.1"/>
    </source>
</evidence>